<feature type="compositionally biased region" description="Basic and acidic residues" evidence="4">
    <location>
        <begin position="1"/>
        <end position="18"/>
    </location>
</feature>
<dbReference type="InterPro" id="IPR009011">
    <property type="entry name" value="Man6P_isomerase_rcpt-bd_dom_sf"/>
</dbReference>
<organism evidence="6 7">
    <name type="scientific">Camelina sativa</name>
    <name type="common">False flax</name>
    <name type="synonym">Myagrum sativum</name>
    <dbReference type="NCBI Taxonomy" id="90675"/>
    <lineage>
        <taxon>Eukaryota</taxon>
        <taxon>Viridiplantae</taxon>
        <taxon>Streptophyta</taxon>
        <taxon>Embryophyta</taxon>
        <taxon>Tracheophyta</taxon>
        <taxon>Spermatophyta</taxon>
        <taxon>Magnoliopsida</taxon>
        <taxon>eudicotyledons</taxon>
        <taxon>Gunneridae</taxon>
        <taxon>Pentapetalae</taxon>
        <taxon>rosids</taxon>
        <taxon>malvids</taxon>
        <taxon>Brassicales</taxon>
        <taxon>Brassicaceae</taxon>
        <taxon>Camelineae</taxon>
        <taxon>Camelina</taxon>
    </lineage>
</organism>
<name>A0ABM1QZY4_CAMSA</name>
<accession>A0ABM1QZY4</accession>
<keyword evidence="3" id="KW-0175">Coiled coil</keyword>
<evidence type="ECO:0000313" key="6">
    <source>
        <dbReference type="Proteomes" id="UP000694864"/>
    </source>
</evidence>
<dbReference type="Pfam" id="PF13015">
    <property type="entry name" value="PRKCSH_1"/>
    <property type="match status" value="1"/>
</dbReference>
<evidence type="ECO:0000256" key="3">
    <source>
        <dbReference type="SAM" id="Coils"/>
    </source>
</evidence>
<keyword evidence="1" id="KW-0732">Signal</keyword>
<keyword evidence="2" id="KW-1015">Disulfide bond</keyword>
<dbReference type="PROSITE" id="PS51914">
    <property type="entry name" value="MRH"/>
    <property type="match status" value="1"/>
</dbReference>
<feature type="compositionally biased region" description="Basic and acidic residues" evidence="4">
    <location>
        <begin position="26"/>
        <end position="51"/>
    </location>
</feature>
<evidence type="ECO:0000313" key="7">
    <source>
        <dbReference type="RefSeq" id="XP_019092322.1"/>
    </source>
</evidence>
<keyword evidence="6" id="KW-1185">Reference proteome</keyword>
<proteinExistence type="predicted"/>
<evidence type="ECO:0000256" key="4">
    <source>
        <dbReference type="SAM" id="MobiDB-lite"/>
    </source>
</evidence>
<dbReference type="Gene3D" id="2.70.130.10">
    <property type="entry name" value="Mannose-6-phosphate receptor binding domain"/>
    <property type="match status" value="1"/>
</dbReference>
<feature type="coiled-coil region" evidence="3">
    <location>
        <begin position="146"/>
        <end position="173"/>
    </location>
</feature>
<dbReference type="InterPro" id="IPR044865">
    <property type="entry name" value="MRH_dom"/>
</dbReference>
<reference evidence="7" key="2">
    <citation type="submission" date="2025-08" db="UniProtKB">
        <authorList>
            <consortium name="RefSeq"/>
        </authorList>
    </citation>
    <scope>IDENTIFICATION</scope>
    <source>
        <tissue evidence="7">Leaf</tissue>
    </source>
</reference>
<evidence type="ECO:0000256" key="1">
    <source>
        <dbReference type="ARBA" id="ARBA00022729"/>
    </source>
</evidence>
<dbReference type="Proteomes" id="UP000694864">
    <property type="component" value="Chromosome 2"/>
</dbReference>
<gene>
    <name evidence="7" type="primary">LOC104733140</name>
</gene>
<dbReference type="RefSeq" id="XP_019092322.1">
    <property type="nucleotide sequence ID" value="XM_019236777.1"/>
</dbReference>
<dbReference type="PANTHER" id="PTHR12630">
    <property type="entry name" value="N-LINKED OLIGOSACCHARIDE PROCESSING"/>
    <property type="match status" value="1"/>
</dbReference>
<dbReference type="PANTHER" id="PTHR12630:SF1">
    <property type="entry name" value="GLUCOSIDASE 2 SUBUNIT BETA"/>
    <property type="match status" value="1"/>
</dbReference>
<feature type="compositionally biased region" description="Acidic residues" evidence="4">
    <location>
        <begin position="58"/>
        <end position="72"/>
    </location>
</feature>
<protein>
    <submittedName>
        <fullName evidence="7">Glucosidase 2 subunit beta-like isoform X2</fullName>
    </submittedName>
</protein>
<dbReference type="InterPro" id="IPR036607">
    <property type="entry name" value="PRKCSH"/>
</dbReference>
<reference evidence="6" key="1">
    <citation type="journal article" date="2014" name="Nat. Commun.">
        <title>The emerging biofuel crop Camelina sativa retains a highly undifferentiated hexaploid genome structure.</title>
        <authorList>
            <person name="Kagale S."/>
            <person name="Koh C."/>
            <person name="Nixon J."/>
            <person name="Bollina V."/>
            <person name="Clarke W.E."/>
            <person name="Tuteja R."/>
            <person name="Spillane C."/>
            <person name="Robinson S.J."/>
            <person name="Links M.G."/>
            <person name="Clarke C."/>
            <person name="Higgins E.E."/>
            <person name="Huebert T."/>
            <person name="Sharpe A.G."/>
            <person name="Parkin I.A."/>
        </authorList>
    </citation>
    <scope>NUCLEOTIDE SEQUENCE [LARGE SCALE GENOMIC DNA]</scope>
    <source>
        <strain evidence="6">cv. DH55</strain>
    </source>
</reference>
<evidence type="ECO:0000259" key="5">
    <source>
        <dbReference type="PROSITE" id="PS51914"/>
    </source>
</evidence>
<sequence length="309" mass="35785">MEDPVTEKKEELSKEELGRLVASRWTGEKSDNPTEADDSPKVDNQENHEHTPITPHEVEEDDGFVSDSDDTSDDGKYSDHEPEDDSYEEEYRHDSSSSYKSDADDDVDLSETTSNPTWLEKIQKTVKNILLSVNIFQTTPVDKSEADRVRKEYDESNSKLNKIQSRISSLEKKLKQDFGPEKEFYSFHGRCFESKQGKYTYKVCAYKESTQEEGYSKTRLGDWDKFENSYQFMSYTNGDKCWNGPDRSLKVKLRCGLKNELTDVDEPSRCEYAAILSTPARCLEDKLKELQQKLEKLMNQDKPQNHDEL</sequence>
<dbReference type="GeneID" id="104733140"/>
<feature type="domain" description="MRH" evidence="5">
    <location>
        <begin position="189"/>
        <end position="284"/>
    </location>
</feature>
<feature type="region of interest" description="Disordered" evidence="4">
    <location>
        <begin position="1"/>
        <end position="112"/>
    </location>
</feature>
<evidence type="ECO:0000256" key="2">
    <source>
        <dbReference type="ARBA" id="ARBA00023157"/>
    </source>
</evidence>
<dbReference type="InterPro" id="IPR039794">
    <property type="entry name" value="Gtb1-like"/>
</dbReference>
<dbReference type="SUPFAM" id="SSF50911">
    <property type="entry name" value="Mannose 6-phosphate receptor domain"/>
    <property type="match status" value="1"/>
</dbReference>